<dbReference type="EMBL" id="AP027272">
    <property type="protein sequence ID" value="BDX04651.1"/>
    <property type="molecule type" value="Genomic_DNA"/>
</dbReference>
<dbReference type="RefSeq" id="WP_338290451.1">
    <property type="nucleotide sequence ID" value="NZ_AP027272.1"/>
</dbReference>
<organism evidence="4 5">
    <name type="scientific">Planctobacterium marinum</name>
    <dbReference type="NCBI Taxonomy" id="1631968"/>
    <lineage>
        <taxon>Bacteria</taxon>
        <taxon>Pseudomonadati</taxon>
        <taxon>Pseudomonadota</taxon>
        <taxon>Gammaproteobacteria</taxon>
        <taxon>Alteromonadales</taxon>
        <taxon>Alteromonadaceae</taxon>
        <taxon>Planctobacterium</taxon>
    </lineage>
</organism>
<dbReference type="KEGG" id="pmaw:MACH26_01720"/>
<reference evidence="4" key="1">
    <citation type="submission" date="2023-01" db="EMBL/GenBank/DDBJ databases">
        <title>Complete genome sequence of Planctobacterium marinum strain Dej080120_11.</title>
        <authorList>
            <person name="Ueki S."/>
            <person name="Maruyama F."/>
        </authorList>
    </citation>
    <scope>NUCLEOTIDE SEQUENCE</scope>
    <source>
        <strain evidence="4">Dej080120_11</strain>
    </source>
</reference>
<evidence type="ECO:0000256" key="1">
    <source>
        <dbReference type="ARBA" id="ARBA00023015"/>
    </source>
</evidence>
<protein>
    <submittedName>
        <fullName evidence="4">Sigma D regulator</fullName>
    </submittedName>
</protein>
<dbReference type="InterPro" id="IPR038309">
    <property type="entry name" value="Rsd/AlgQ_sf"/>
</dbReference>
<dbReference type="GO" id="GO:0006355">
    <property type="term" value="P:regulation of DNA-templated transcription"/>
    <property type="evidence" value="ECO:0007669"/>
    <property type="project" value="InterPro"/>
</dbReference>
<evidence type="ECO:0000313" key="5">
    <source>
        <dbReference type="Proteomes" id="UP001333710"/>
    </source>
</evidence>
<evidence type="ECO:0000256" key="2">
    <source>
        <dbReference type="ARBA" id="ARBA00023163"/>
    </source>
</evidence>
<dbReference type="AlphaFoldDB" id="A0AA48KMP6"/>
<dbReference type="NCBIfam" id="NF008723">
    <property type="entry name" value="PRK11718.1"/>
    <property type="match status" value="1"/>
</dbReference>
<sequence length="154" mass="17737">MLTRIEQAEQRWGGIHKLIDTWLEERKTLLVQYCQLAGLPPFENNNNALPGNQEIEQFCETLMDYASTGHFELYDKILDECSQNGKDQNQIEEIAEKIKATTDTALSFNDNYAEPDEEQDMSGFMKNLTQLGETLELRFELEDKLLESIQQPAS</sequence>
<dbReference type="Pfam" id="PF04353">
    <property type="entry name" value="Rsd_AlgQ"/>
    <property type="match status" value="1"/>
</dbReference>
<dbReference type="Gene3D" id="1.20.120.1370">
    <property type="entry name" value="Regulator of RNA polymerase sigma(70) subunit, domain 4"/>
    <property type="match status" value="1"/>
</dbReference>
<keyword evidence="1 3" id="KW-0805">Transcription regulation</keyword>
<accession>A0AA48KMP6</accession>
<dbReference type="Proteomes" id="UP001333710">
    <property type="component" value="Chromosome"/>
</dbReference>
<comment type="similarity">
    <text evidence="3">Belongs to the Rsd/AlgQ family.</text>
</comment>
<dbReference type="PIRSF" id="PIRSF016548">
    <property type="entry name" value="Rsd_AlgQ"/>
    <property type="match status" value="1"/>
</dbReference>
<evidence type="ECO:0000256" key="3">
    <source>
        <dbReference type="RuleBase" id="RU004409"/>
    </source>
</evidence>
<keyword evidence="2 3" id="KW-0804">Transcription</keyword>
<evidence type="ECO:0000313" key="4">
    <source>
        <dbReference type="EMBL" id="BDX04651.1"/>
    </source>
</evidence>
<keyword evidence="5" id="KW-1185">Reference proteome</keyword>
<gene>
    <name evidence="4" type="primary">rsd</name>
    <name evidence="4" type="ORF">MACH26_01720</name>
</gene>
<dbReference type="InterPro" id="IPR007448">
    <property type="entry name" value="Sigma70_reg_Rsd_AlgQ"/>
</dbReference>
<name>A0AA48KMP6_9ALTE</name>
<proteinExistence type="inferred from homology"/>